<keyword evidence="2" id="KW-0812">Transmembrane</keyword>
<feature type="compositionally biased region" description="Low complexity" evidence="1">
    <location>
        <begin position="381"/>
        <end position="398"/>
    </location>
</feature>
<feature type="transmembrane region" description="Helical" evidence="2">
    <location>
        <begin position="109"/>
        <end position="130"/>
    </location>
</feature>
<feature type="region of interest" description="Disordered" evidence="1">
    <location>
        <begin position="140"/>
        <end position="247"/>
    </location>
</feature>
<dbReference type="RefSeq" id="WP_114661181.1">
    <property type="nucleotide sequence ID" value="NZ_CP031194.1"/>
</dbReference>
<organism evidence="3 4">
    <name type="scientific">Streptomyces paludis</name>
    <dbReference type="NCBI Taxonomy" id="2282738"/>
    <lineage>
        <taxon>Bacteria</taxon>
        <taxon>Bacillati</taxon>
        <taxon>Actinomycetota</taxon>
        <taxon>Actinomycetes</taxon>
        <taxon>Kitasatosporales</taxon>
        <taxon>Streptomycetaceae</taxon>
        <taxon>Streptomyces</taxon>
    </lineage>
</organism>
<dbReference type="EMBL" id="CP031194">
    <property type="protein sequence ID" value="AXG79855.1"/>
    <property type="molecule type" value="Genomic_DNA"/>
</dbReference>
<dbReference type="KEGG" id="spad:DVK44_21845"/>
<dbReference type="Proteomes" id="UP000253868">
    <property type="component" value="Chromosome"/>
</dbReference>
<dbReference type="OrthoDB" id="4338553at2"/>
<feature type="compositionally biased region" description="Gly residues" evidence="1">
    <location>
        <begin position="309"/>
        <end position="337"/>
    </location>
</feature>
<feature type="region of interest" description="Disordered" evidence="1">
    <location>
        <begin position="273"/>
        <end position="398"/>
    </location>
</feature>
<feature type="compositionally biased region" description="Low complexity" evidence="1">
    <location>
        <begin position="168"/>
        <end position="189"/>
    </location>
</feature>
<evidence type="ECO:0008006" key="5">
    <source>
        <dbReference type="Google" id="ProtNLM"/>
    </source>
</evidence>
<keyword evidence="4" id="KW-1185">Reference proteome</keyword>
<feature type="region of interest" description="Disordered" evidence="1">
    <location>
        <begin position="1"/>
        <end position="22"/>
    </location>
</feature>
<reference evidence="4" key="1">
    <citation type="submission" date="2018-07" db="EMBL/GenBank/DDBJ databases">
        <authorList>
            <person name="Zhao J."/>
        </authorList>
    </citation>
    <scope>NUCLEOTIDE SEQUENCE [LARGE SCALE GENOMIC DNA]</scope>
    <source>
        <strain evidence="4">GSSD-12</strain>
    </source>
</reference>
<accession>A0A345HT31</accession>
<evidence type="ECO:0000256" key="2">
    <source>
        <dbReference type="SAM" id="Phobius"/>
    </source>
</evidence>
<keyword evidence="2" id="KW-1133">Transmembrane helix</keyword>
<dbReference type="AlphaFoldDB" id="A0A345HT31"/>
<gene>
    <name evidence="3" type="ORF">DVK44_21845</name>
</gene>
<feature type="compositionally biased region" description="Pro residues" evidence="1">
    <location>
        <begin position="351"/>
        <end position="360"/>
    </location>
</feature>
<evidence type="ECO:0000256" key="1">
    <source>
        <dbReference type="SAM" id="MobiDB-lite"/>
    </source>
</evidence>
<protein>
    <recommendedName>
        <fullName evidence="5">Extensin</fullName>
    </recommendedName>
</protein>
<feature type="compositionally biased region" description="Acidic residues" evidence="1">
    <location>
        <begin position="1"/>
        <end position="14"/>
    </location>
</feature>
<evidence type="ECO:0000313" key="4">
    <source>
        <dbReference type="Proteomes" id="UP000253868"/>
    </source>
</evidence>
<evidence type="ECO:0000313" key="3">
    <source>
        <dbReference type="EMBL" id="AXG79855.1"/>
    </source>
</evidence>
<sequence length="398" mass="39651">MADEGDPWLSEDEAEKFLRGEPVEGLDDDVRARLNLLDDALRDMTVVTYANGTELPGEAGALAAFRQARATGARPSSMASDELPGTVRIARAPRGRRPSGTGGRVRRGLVAAVAGCALSGMAVAAAAGVLPDMFDSGPMGGPADSVSAAATSGPDRSSTRGTEGGDPAGTPSAPGASPRVEEPSPVSSSLTGGRGVADPRTTGTGSGHDGDGRADRGEEGGADRTDLAIGPDGKHRGRPGPDADAESWKWYERTAAACRDYASGEIDDKRRRALEAAADGPEGVERFCADLLSDGGTPPSQGGKRGGDRNGPGYGDGDGTGGGSGGGTGGGSGGGSGGDDEAGPPEGAPGLAPPRPPSPAPSIERTAYPVLPDDPQQHVMPADVPSDVPSASPSSVES</sequence>
<name>A0A345HT31_9ACTN</name>
<feature type="compositionally biased region" description="Polar residues" evidence="1">
    <location>
        <begin position="148"/>
        <end position="161"/>
    </location>
</feature>
<feature type="compositionally biased region" description="Basic and acidic residues" evidence="1">
    <location>
        <begin position="208"/>
        <end position="226"/>
    </location>
</feature>
<keyword evidence="2" id="KW-0472">Membrane</keyword>
<proteinExistence type="predicted"/>